<dbReference type="InterPro" id="IPR014194">
    <property type="entry name" value="Spore_III_AE"/>
</dbReference>
<keyword evidence="1" id="KW-1133">Transmembrane helix</keyword>
<comment type="caution">
    <text evidence="2">The sequence shown here is derived from an EMBL/GenBank/DDBJ whole genome shotgun (WGS) entry which is preliminary data.</text>
</comment>
<keyword evidence="1" id="KW-0812">Transmembrane</keyword>
<feature type="transmembrane region" description="Helical" evidence="1">
    <location>
        <begin position="96"/>
        <end position="114"/>
    </location>
</feature>
<keyword evidence="3" id="KW-1185">Reference proteome</keyword>
<dbReference type="RefSeq" id="WP_158576768.1">
    <property type="nucleotide sequence ID" value="NZ_JACOOZ010000003.1"/>
</dbReference>
<feature type="transmembrane region" description="Helical" evidence="1">
    <location>
        <begin position="298"/>
        <end position="316"/>
    </location>
</feature>
<feature type="transmembrane region" description="Helical" evidence="1">
    <location>
        <begin position="6"/>
        <end position="25"/>
    </location>
</feature>
<proteinExistence type="predicted"/>
<feature type="transmembrane region" description="Helical" evidence="1">
    <location>
        <begin position="126"/>
        <end position="148"/>
    </location>
</feature>
<keyword evidence="1" id="KW-0472">Membrane</keyword>
<evidence type="ECO:0000256" key="1">
    <source>
        <dbReference type="SAM" id="Phobius"/>
    </source>
</evidence>
<feature type="transmembrane region" description="Helical" evidence="1">
    <location>
        <begin position="233"/>
        <end position="255"/>
    </location>
</feature>
<accession>A0ABR7F448</accession>
<name>A0ABR7F448_9FIRM</name>
<organism evidence="2 3">
    <name type="scientific">Eubacterium segne</name>
    <dbReference type="NCBI Taxonomy" id="2763045"/>
    <lineage>
        <taxon>Bacteria</taxon>
        <taxon>Bacillati</taxon>
        <taxon>Bacillota</taxon>
        <taxon>Clostridia</taxon>
        <taxon>Eubacteriales</taxon>
        <taxon>Eubacteriaceae</taxon>
        <taxon>Eubacterium</taxon>
    </lineage>
</organism>
<reference evidence="2 3" key="1">
    <citation type="submission" date="2020-08" db="EMBL/GenBank/DDBJ databases">
        <title>Genome public.</title>
        <authorList>
            <person name="Liu C."/>
            <person name="Sun Q."/>
        </authorList>
    </citation>
    <scope>NUCLEOTIDE SEQUENCE [LARGE SCALE GENOMIC DNA]</scope>
    <source>
        <strain evidence="2 3">BX4</strain>
    </source>
</reference>
<evidence type="ECO:0000313" key="2">
    <source>
        <dbReference type="EMBL" id="MBC5667570.1"/>
    </source>
</evidence>
<gene>
    <name evidence="2" type="ORF">H8S00_06190</name>
</gene>
<dbReference type="Proteomes" id="UP000597877">
    <property type="component" value="Unassembled WGS sequence"/>
</dbReference>
<evidence type="ECO:0000313" key="3">
    <source>
        <dbReference type="Proteomes" id="UP000597877"/>
    </source>
</evidence>
<feature type="transmembrane region" description="Helical" evidence="1">
    <location>
        <begin position="155"/>
        <end position="175"/>
    </location>
</feature>
<dbReference type="EMBL" id="JACOOZ010000003">
    <property type="protein sequence ID" value="MBC5667570.1"/>
    <property type="molecule type" value="Genomic_DNA"/>
</dbReference>
<feature type="transmembrane region" description="Helical" evidence="1">
    <location>
        <begin position="181"/>
        <end position="202"/>
    </location>
</feature>
<dbReference type="Pfam" id="PF09546">
    <property type="entry name" value="Spore_III_AE"/>
    <property type="match status" value="1"/>
</dbReference>
<sequence length="379" mass="41437">MRKYVYMAIVLAICIWGINTVTIKASDLNKNEEYMSIDDFEINDSIKTLEKNGYRDLNFRHILDEIMSGNVLDVIKECSNVVYQKTVGDFTMVEKALGNLLLIVILSAFFTNFANVFSNDGISSTGFYICYLIVTTMLMTLFENFCLIATDFVRLLLEFLCGIVPAYFLSVAITGQVAAAGFYQLTLVIISVAQFIFLRVLVPMIKVYVTINLINNISKEDFLSKTSDLLKNAIAFINKTVVGIVVGLNIIQALILPAVDGVKNNAIRKVVGALPVVGDGSDAVCGILLGSVNLIKNTIGGFAIIVIIMLCGVPFIKIQLYSISMQIAQAVVQPVADKRMINSISCVVMGIKMLAKVIIGASMLFIISIAIICIVTGKE</sequence>
<feature type="transmembrane region" description="Helical" evidence="1">
    <location>
        <begin position="357"/>
        <end position="377"/>
    </location>
</feature>
<protein>
    <submittedName>
        <fullName evidence="2">Stage III sporulation protein AE</fullName>
    </submittedName>
</protein>